<evidence type="ECO:0000313" key="1">
    <source>
        <dbReference type="EMBL" id="KAH7904502.1"/>
    </source>
</evidence>
<dbReference type="Proteomes" id="UP000790377">
    <property type="component" value="Unassembled WGS sequence"/>
</dbReference>
<accession>A0ACB7ZV12</accession>
<comment type="caution">
    <text evidence="1">The sequence shown here is derived from an EMBL/GenBank/DDBJ whole genome shotgun (WGS) entry which is preliminary data.</text>
</comment>
<name>A0ACB7ZV12_9AGAM</name>
<feature type="non-terminal residue" evidence="1">
    <location>
        <position position="1"/>
    </location>
</feature>
<reference evidence="1" key="1">
    <citation type="journal article" date="2021" name="New Phytol.">
        <title>Evolutionary innovations through gain and loss of genes in the ectomycorrhizal Boletales.</title>
        <authorList>
            <person name="Wu G."/>
            <person name="Miyauchi S."/>
            <person name="Morin E."/>
            <person name="Kuo A."/>
            <person name="Drula E."/>
            <person name="Varga T."/>
            <person name="Kohler A."/>
            <person name="Feng B."/>
            <person name="Cao Y."/>
            <person name="Lipzen A."/>
            <person name="Daum C."/>
            <person name="Hundley H."/>
            <person name="Pangilinan J."/>
            <person name="Johnson J."/>
            <person name="Barry K."/>
            <person name="LaButti K."/>
            <person name="Ng V."/>
            <person name="Ahrendt S."/>
            <person name="Min B."/>
            <person name="Choi I.G."/>
            <person name="Park H."/>
            <person name="Plett J.M."/>
            <person name="Magnuson J."/>
            <person name="Spatafora J.W."/>
            <person name="Nagy L.G."/>
            <person name="Henrissat B."/>
            <person name="Grigoriev I.V."/>
            <person name="Yang Z.L."/>
            <person name="Xu J."/>
            <person name="Martin F.M."/>
        </authorList>
    </citation>
    <scope>NUCLEOTIDE SEQUENCE</scope>
    <source>
        <strain evidence="1">ATCC 28755</strain>
    </source>
</reference>
<keyword evidence="2" id="KW-1185">Reference proteome</keyword>
<gene>
    <name evidence="1" type="ORF">BJ138DRAFT_1237310</name>
</gene>
<feature type="non-terminal residue" evidence="1">
    <location>
        <position position="85"/>
    </location>
</feature>
<dbReference type="EMBL" id="MU268452">
    <property type="protein sequence ID" value="KAH7904502.1"/>
    <property type="molecule type" value="Genomic_DNA"/>
</dbReference>
<protein>
    <submittedName>
        <fullName evidence="1">Uncharacterized protein</fullName>
    </submittedName>
</protein>
<sequence length="85" mass="9392">TIRIWDAHTGSPVMQPLTGHTGTSVAIPLDEDQLVSRDQTSHTTGPSSNSDSSSTVVDRWELINHTGWISTPQNQLLFWIPPSQR</sequence>
<evidence type="ECO:0000313" key="2">
    <source>
        <dbReference type="Proteomes" id="UP000790377"/>
    </source>
</evidence>
<proteinExistence type="predicted"/>
<organism evidence="1 2">
    <name type="scientific">Hygrophoropsis aurantiaca</name>
    <dbReference type="NCBI Taxonomy" id="72124"/>
    <lineage>
        <taxon>Eukaryota</taxon>
        <taxon>Fungi</taxon>
        <taxon>Dikarya</taxon>
        <taxon>Basidiomycota</taxon>
        <taxon>Agaricomycotina</taxon>
        <taxon>Agaricomycetes</taxon>
        <taxon>Agaricomycetidae</taxon>
        <taxon>Boletales</taxon>
        <taxon>Coniophorineae</taxon>
        <taxon>Hygrophoropsidaceae</taxon>
        <taxon>Hygrophoropsis</taxon>
    </lineage>
</organism>